<dbReference type="AlphaFoldDB" id="A0A290MKB6"/>
<evidence type="ECO:0000313" key="2">
    <source>
        <dbReference type="Proteomes" id="UP000217311"/>
    </source>
</evidence>
<dbReference type="EMBL" id="CP023315">
    <property type="protein sequence ID" value="ATC32506.1"/>
    <property type="molecule type" value="Genomic_DNA"/>
</dbReference>
<dbReference type="Proteomes" id="UP000217311">
    <property type="component" value="Chromosome"/>
</dbReference>
<proteinExistence type="predicted"/>
<organism evidence="1 2">
    <name type="scientific">Caulobacter vibrioides</name>
    <name type="common">Caulobacter crescentus</name>
    <dbReference type="NCBI Taxonomy" id="155892"/>
    <lineage>
        <taxon>Bacteria</taxon>
        <taxon>Pseudomonadati</taxon>
        <taxon>Pseudomonadota</taxon>
        <taxon>Alphaproteobacteria</taxon>
        <taxon>Caulobacterales</taxon>
        <taxon>Caulobacteraceae</taxon>
        <taxon>Caulobacter</taxon>
    </lineage>
</organism>
<reference evidence="2" key="1">
    <citation type="submission" date="2017-09" db="EMBL/GenBank/DDBJ databases">
        <title>Genome evolution observed in wild isolates of Caulobacter crescentus.</title>
        <authorList>
            <person name="Ely B."/>
            <person name="Wilson K."/>
            <person name="Scott D."/>
        </authorList>
    </citation>
    <scope>NUCLEOTIDE SEQUENCE [LARGE SCALE GENOMIC DNA]</scope>
    <source>
        <strain evidence="2">CB13b1a</strain>
    </source>
</reference>
<name>A0A290MKB6_CAUVI</name>
<accession>A0A290MKB6</accession>
<gene>
    <name evidence="1" type="ORF">CA606_09180</name>
</gene>
<sequence>MMEKYAHKGVVAIATIPETVFSDLAKLGASLGDFVALLRQLPNDGAKLDELQIRNRFRDLHRDTFSMIEATLLTQDGRTWMDGLLSTLLGVRAEMSKGGEEIAKQRMAQVYADVGFKEIVWLGAASLSAIQAIEAVPIGQVGPRQIVGVKTFGVRTHAVAVAPLPDAPALFEAPQLASAKATGLIVSVALSSFGRSVLLATPRDATPTNISQEIQKLIEGLAVIA</sequence>
<evidence type="ECO:0000313" key="1">
    <source>
        <dbReference type="EMBL" id="ATC32506.1"/>
    </source>
</evidence>
<protein>
    <submittedName>
        <fullName evidence="1">Uncharacterized protein</fullName>
    </submittedName>
</protein>